<evidence type="ECO:0000256" key="4">
    <source>
        <dbReference type="ARBA" id="ARBA00022723"/>
    </source>
</evidence>
<dbReference type="Gene3D" id="3.40.140.10">
    <property type="entry name" value="Cytidine Deaminase, domain 2"/>
    <property type="match status" value="1"/>
</dbReference>
<feature type="active site" description="Proton donor" evidence="8">
    <location>
        <position position="48"/>
    </location>
</feature>
<comment type="caution">
    <text evidence="10">The sequence shown here is derived from an EMBL/GenBank/DDBJ whole genome shotgun (WGS) entry which is preliminary data.</text>
</comment>
<dbReference type="FunFam" id="3.40.140.10:FF:000005">
    <property type="entry name" value="tRNA-specific adenosine deaminase"/>
    <property type="match status" value="1"/>
</dbReference>
<dbReference type="PROSITE" id="PS00903">
    <property type="entry name" value="CYT_DCMP_DEAMINASES_1"/>
    <property type="match status" value="1"/>
</dbReference>
<organism evidence="10 11">
    <name type="scientific">Cellvibrio polysaccharolyticus</name>
    <dbReference type="NCBI Taxonomy" id="2082724"/>
    <lineage>
        <taxon>Bacteria</taxon>
        <taxon>Pseudomonadati</taxon>
        <taxon>Pseudomonadota</taxon>
        <taxon>Gammaproteobacteria</taxon>
        <taxon>Cellvibrionales</taxon>
        <taxon>Cellvibrionaceae</taxon>
        <taxon>Cellvibrio</taxon>
    </lineage>
</organism>
<evidence type="ECO:0000256" key="3">
    <source>
        <dbReference type="ARBA" id="ARBA00022694"/>
    </source>
</evidence>
<dbReference type="PANTHER" id="PTHR11079">
    <property type="entry name" value="CYTOSINE DEAMINASE FAMILY MEMBER"/>
    <property type="match status" value="1"/>
</dbReference>
<dbReference type="HAMAP" id="MF_00972">
    <property type="entry name" value="tRNA_aden_deaminase"/>
    <property type="match status" value="1"/>
</dbReference>
<evidence type="ECO:0000256" key="6">
    <source>
        <dbReference type="ARBA" id="ARBA00022833"/>
    </source>
</evidence>
<dbReference type="GO" id="GO:0052717">
    <property type="term" value="F:tRNA-specific adenosine-34 deaminase activity"/>
    <property type="evidence" value="ECO:0007669"/>
    <property type="project" value="UniProtKB-UniRule"/>
</dbReference>
<accession>A0A928V3A9</accession>
<dbReference type="GO" id="GO:0002100">
    <property type="term" value="P:tRNA wobble adenosine to inosine editing"/>
    <property type="evidence" value="ECO:0007669"/>
    <property type="project" value="UniProtKB-UniRule"/>
</dbReference>
<feature type="binding site" evidence="8">
    <location>
        <position position="79"/>
    </location>
    <ligand>
        <name>Zn(2+)</name>
        <dbReference type="ChEBI" id="CHEBI:29105"/>
        <note>catalytic</note>
    </ligand>
</feature>
<comment type="function">
    <text evidence="8">Catalyzes the deamination of adenosine to inosine at the wobble position 34 of tRNA(Arg2).</text>
</comment>
<dbReference type="PANTHER" id="PTHR11079:SF202">
    <property type="entry name" value="TRNA-SPECIFIC ADENOSINE DEAMINASE"/>
    <property type="match status" value="1"/>
</dbReference>
<dbReference type="InterPro" id="IPR016192">
    <property type="entry name" value="APOBEC/CMP_deaminase_Zn-bd"/>
</dbReference>
<dbReference type="NCBIfam" id="NF008113">
    <property type="entry name" value="PRK10860.1"/>
    <property type="match status" value="1"/>
</dbReference>
<evidence type="ECO:0000259" key="9">
    <source>
        <dbReference type="PROSITE" id="PS51747"/>
    </source>
</evidence>
<dbReference type="SUPFAM" id="SSF53927">
    <property type="entry name" value="Cytidine deaminase-like"/>
    <property type="match status" value="1"/>
</dbReference>
<sequence length="166" mass="17868">MAYALTLAARGELLGEVPVGAVIVRDGEILGEGWNCPISQSDPTAHAEIVAMRDAATRENNYRLPGSTLYVTLEPCTMCAGAMVHARVARVVYGTTEPKAGVVESRANLLESAFFNHKVAAVGGVLAANCQHQLSDFFRKRREQQRLEKEQKKAAVVANSGLDDSV</sequence>
<evidence type="ECO:0000313" key="10">
    <source>
        <dbReference type="EMBL" id="MBE8717970.1"/>
    </source>
</evidence>
<dbReference type="CDD" id="cd01285">
    <property type="entry name" value="nucleoside_deaminase"/>
    <property type="match status" value="1"/>
</dbReference>
<gene>
    <name evidence="8" type="primary">tadA</name>
    <name evidence="10" type="ORF">C4F51_12320</name>
</gene>
<keyword evidence="11" id="KW-1185">Reference proteome</keyword>
<keyword evidence="6 8" id="KW-0862">Zinc</keyword>
<dbReference type="EC" id="3.5.4.33" evidence="8"/>
<dbReference type="GO" id="GO:0008270">
    <property type="term" value="F:zinc ion binding"/>
    <property type="evidence" value="ECO:0007669"/>
    <property type="project" value="UniProtKB-UniRule"/>
</dbReference>
<keyword evidence="5 8" id="KW-0378">Hydrolase</keyword>
<comment type="catalytic activity">
    <reaction evidence="7 8">
        <text>adenosine(34) in tRNA + H2O + H(+) = inosine(34) in tRNA + NH4(+)</text>
        <dbReference type="Rhea" id="RHEA:43168"/>
        <dbReference type="Rhea" id="RHEA-COMP:10373"/>
        <dbReference type="Rhea" id="RHEA-COMP:10374"/>
        <dbReference type="ChEBI" id="CHEBI:15377"/>
        <dbReference type="ChEBI" id="CHEBI:15378"/>
        <dbReference type="ChEBI" id="CHEBI:28938"/>
        <dbReference type="ChEBI" id="CHEBI:74411"/>
        <dbReference type="ChEBI" id="CHEBI:82852"/>
        <dbReference type="EC" id="3.5.4.33"/>
    </reaction>
</comment>
<dbReference type="EMBL" id="PRDL01000001">
    <property type="protein sequence ID" value="MBE8717970.1"/>
    <property type="molecule type" value="Genomic_DNA"/>
</dbReference>
<protein>
    <recommendedName>
        <fullName evidence="8">tRNA-specific adenosine deaminase</fullName>
        <ecNumber evidence="8">3.5.4.33</ecNumber>
    </recommendedName>
</protein>
<evidence type="ECO:0000256" key="7">
    <source>
        <dbReference type="ARBA" id="ARBA00048045"/>
    </source>
</evidence>
<evidence type="ECO:0000256" key="5">
    <source>
        <dbReference type="ARBA" id="ARBA00022801"/>
    </source>
</evidence>
<comment type="cofactor">
    <cofactor evidence="8">
        <name>Zn(2+)</name>
        <dbReference type="ChEBI" id="CHEBI:29105"/>
    </cofactor>
    <text evidence="8">Binds 1 zinc ion per subunit.</text>
</comment>
<feature type="binding site" evidence="8">
    <location>
        <position position="76"/>
    </location>
    <ligand>
        <name>Zn(2+)</name>
        <dbReference type="ChEBI" id="CHEBI:29105"/>
        <note>catalytic</note>
    </ligand>
</feature>
<keyword evidence="3 8" id="KW-0819">tRNA processing</keyword>
<reference evidence="10" key="1">
    <citation type="submission" date="2018-07" db="EMBL/GenBank/DDBJ databases">
        <title>Genome assembly of strain Ka43.</title>
        <authorList>
            <person name="Kukolya J."/>
            <person name="Nagy I."/>
            <person name="Horvath B."/>
            <person name="Toth A."/>
        </authorList>
    </citation>
    <scope>NUCLEOTIDE SEQUENCE</scope>
    <source>
        <strain evidence="10">KB43</strain>
    </source>
</reference>
<dbReference type="Pfam" id="PF00383">
    <property type="entry name" value="dCMP_cyt_deam_1"/>
    <property type="match status" value="1"/>
</dbReference>
<dbReference type="InterPro" id="IPR002125">
    <property type="entry name" value="CMP_dCMP_dom"/>
</dbReference>
<keyword evidence="4 8" id="KW-0479">Metal-binding</keyword>
<feature type="domain" description="CMP/dCMP-type deaminase" evidence="9">
    <location>
        <begin position="1"/>
        <end position="104"/>
    </location>
</feature>
<proteinExistence type="inferred from homology"/>
<evidence type="ECO:0000256" key="8">
    <source>
        <dbReference type="HAMAP-Rule" id="MF_00972"/>
    </source>
</evidence>
<comment type="subunit">
    <text evidence="2 8">Homodimer.</text>
</comment>
<dbReference type="AlphaFoldDB" id="A0A928V3A9"/>
<dbReference type="PROSITE" id="PS51747">
    <property type="entry name" value="CYT_DCMP_DEAMINASES_2"/>
    <property type="match status" value="1"/>
</dbReference>
<feature type="binding site" evidence="8">
    <location>
        <position position="46"/>
    </location>
    <ligand>
        <name>Zn(2+)</name>
        <dbReference type="ChEBI" id="CHEBI:29105"/>
        <note>catalytic</note>
    </ligand>
</feature>
<evidence type="ECO:0000256" key="1">
    <source>
        <dbReference type="ARBA" id="ARBA00010669"/>
    </source>
</evidence>
<name>A0A928V3A9_9GAMM</name>
<comment type="similarity">
    <text evidence="1">Belongs to the cytidine and deoxycytidylate deaminase family. ADAT2 subfamily.</text>
</comment>
<dbReference type="Proteomes" id="UP000652567">
    <property type="component" value="Unassembled WGS sequence"/>
</dbReference>
<dbReference type="InterPro" id="IPR016193">
    <property type="entry name" value="Cytidine_deaminase-like"/>
</dbReference>
<evidence type="ECO:0000256" key="2">
    <source>
        <dbReference type="ARBA" id="ARBA00011738"/>
    </source>
</evidence>
<evidence type="ECO:0000313" key="11">
    <source>
        <dbReference type="Proteomes" id="UP000652567"/>
    </source>
</evidence>
<dbReference type="InterPro" id="IPR028883">
    <property type="entry name" value="tRNA_aden_deaminase"/>
</dbReference>